<dbReference type="PROSITE" id="PS50181">
    <property type="entry name" value="FBOX"/>
    <property type="match status" value="1"/>
</dbReference>
<dbReference type="Gene3D" id="1.20.1280.50">
    <property type="match status" value="1"/>
</dbReference>
<dbReference type="Proteomes" id="UP000623467">
    <property type="component" value="Unassembled WGS sequence"/>
</dbReference>
<evidence type="ECO:0000259" key="2">
    <source>
        <dbReference type="PROSITE" id="PS50181"/>
    </source>
</evidence>
<proteinExistence type="predicted"/>
<dbReference type="SMART" id="SM00256">
    <property type="entry name" value="FBOX"/>
    <property type="match status" value="1"/>
</dbReference>
<dbReference type="EMBL" id="JACAZH010000011">
    <property type="protein sequence ID" value="KAF7354580.1"/>
    <property type="molecule type" value="Genomic_DNA"/>
</dbReference>
<gene>
    <name evidence="3" type="ORF">MSAN_01371200</name>
</gene>
<dbReference type="InterPro" id="IPR036047">
    <property type="entry name" value="F-box-like_dom_sf"/>
</dbReference>
<dbReference type="SUPFAM" id="SSF81383">
    <property type="entry name" value="F-box domain"/>
    <property type="match status" value="1"/>
</dbReference>
<evidence type="ECO:0000313" key="3">
    <source>
        <dbReference type="EMBL" id="KAF7354580.1"/>
    </source>
</evidence>
<dbReference type="OrthoDB" id="2823912at2759"/>
<dbReference type="CDD" id="cd09917">
    <property type="entry name" value="F-box_SF"/>
    <property type="match status" value="1"/>
</dbReference>
<feature type="compositionally biased region" description="Polar residues" evidence="1">
    <location>
        <begin position="9"/>
        <end position="25"/>
    </location>
</feature>
<evidence type="ECO:0000313" key="4">
    <source>
        <dbReference type="Proteomes" id="UP000623467"/>
    </source>
</evidence>
<dbReference type="AlphaFoldDB" id="A0A8H7CY50"/>
<name>A0A8H7CY50_9AGAR</name>
<evidence type="ECO:0000256" key="1">
    <source>
        <dbReference type="SAM" id="MobiDB-lite"/>
    </source>
</evidence>
<accession>A0A8H7CY50</accession>
<keyword evidence="4" id="KW-1185">Reference proteome</keyword>
<comment type="caution">
    <text evidence="3">The sequence shown here is derived from an EMBL/GenBank/DDBJ whole genome shotgun (WGS) entry which is preliminary data.</text>
</comment>
<reference evidence="3" key="1">
    <citation type="submission" date="2020-05" db="EMBL/GenBank/DDBJ databases">
        <title>Mycena genomes resolve the evolution of fungal bioluminescence.</title>
        <authorList>
            <person name="Tsai I.J."/>
        </authorList>
    </citation>
    <scope>NUCLEOTIDE SEQUENCE</scope>
    <source>
        <strain evidence="3">160909Yilan</strain>
    </source>
</reference>
<organism evidence="3 4">
    <name type="scientific">Mycena sanguinolenta</name>
    <dbReference type="NCBI Taxonomy" id="230812"/>
    <lineage>
        <taxon>Eukaryota</taxon>
        <taxon>Fungi</taxon>
        <taxon>Dikarya</taxon>
        <taxon>Basidiomycota</taxon>
        <taxon>Agaricomycotina</taxon>
        <taxon>Agaricomycetes</taxon>
        <taxon>Agaricomycetidae</taxon>
        <taxon>Agaricales</taxon>
        <taxon>Marasmiineae</taxon>
        <taxon>Mycenaceae</taxon>
        <taxon>Mycena</taxon>
    </lineage>
</organism>
<sequence>MAILLNDAPGSSHTVKSSQNITDSENPGLELKELSDPKLLPFVDDDPCGEFGGRQGHIRTRAAINDVSVQCWKALRIPQTAQKKRLQDLSLFPQMPVEISLEVLGHLHPIDLRHVARVNKAFRALLHSHDALWRSSFIGYPPLPLCPPEISGRRWAKLLFGKRECDECGTTNTAPDYRLWRRLCTECMNSKLVESVPSYSSSHDINTLVVKTFRDDGRTSNADSDVGRLWRADGLAIAQEYERLRDSDANPGTLDAFIKARKQAVQAIVERADEAEVWGDKVHDDLLHRWNLHYRRVVASARKRLVDEGHDPRDADNVDWDPAMAYLEDFPRLTSKRWNKARPHILPLVAAARADRLERERALLIMNRTTAVGVAASHVLRTAPPATWPYAPPHHIIEALPQLQALIHDPSDTPLPDDDPRLAHALLSLPTFVEAWRSEKRALLASLLPQSTGCASSSTQPGSDLERLGLATSVFTCLGSWVGAMSVTAGRSLIGWAGAGAHLRCRSLRNYWDRRLHFAPEGAEAAAALVRLVGLDPDTATAAQMDEFCGGELHTGAGTGKGAGRSADLDKRFVCMLCPVEVHRGIHGRRAMRWRECVQHTIERTRMNGGDVAHLGVASAWALLTDAAVDDLRRRERPDPVVFDDAWACTLCTAHYDGRTTRAQAVEHVRAVHQIRDPLLGTHFMYFAGSERRKPRLPALVSQEVCVLELRCTWCTQGKLRSLREIRRHVADKHHITAPSEADWTRVELILRTTPIDGAPADAGSDLATTDT</sequence>
<feature type="region of interest" description="Disordered" evidence="1">
    <location>
        <begin position="1"/>
        <end position="28"/>
    </location>
</feature>
<dbReference type="InterPro" id="IPR001810">
    <property type="entry name" value="F-box_dom"/>
</dbReference>
<dbReference type="Pfam" id="PF12937">
    <property type="entry name" value="F-box-like"/>
    <property type="match status" value="1"/>
</dbReference>
<feature type="domain" description="F-box" evidence="2">
    <location>
        <begin position="89"/>
        <end position="136"/>
    </location>
</feature>
<protein>
    <recommendedName>
        <fullName evidence="2">F-box domain-containing protein</fullName>
    </recommendedName>
</protein>